<evidence type="ECO:0000256" key="2">
    <source>
        <dbReference type="ARBA" id="ARBA00022723"/>
    </source>
</evidence>
<keyword evidence="2" id="KW-0479">Metal-binding</keyword>
<keyword evidence="6" id="KW-1185">Reference proteome</keyword>
<evidence type="ECO:0000313" key="5">
    <source>
        <dbReference type="EMBL" id="SMG49765.1"/>
    </source>
</evidence>
<dbReference type="GO" id="GO:0046872">
    <property type="term" value="F:metal ion binding"/>
    <property type="evidence" value="ECO:0007669"/>
    <property type="project" value="UniProtKB-KW"/>
</dbReference>
<dbReference type="SUPFAM" id="SSF51316">
    <property type="entry name" value="Mss4-like"/>
    <property type="match status" value="1"/>
</dbReference>
<dbReference type="OrthoDB" id="327703at2"/>
<keyword evidence="3" id="KW-0862">Zinc</keyword>
<dbReference type="EMBL" id="FXAT01000005">
    <property type="protein sequence ID" value="SMG49765.1"/>
    <property type="molecule type" value="Genomic_DNA"/>
</dbReference>
<organism evidence="5 6">
    <name type="scientific">Paraburkholderia susongensis</name>
    <dbReference type="NCBI Taxonomy" id="1515439"/>
    <lineage>
        <taxon>Bacteria</taxon>
        <taxon>Pseudomonadati</taxon>
        <taxon>Pseudomonadota</taxon>
        <taxon>Betaproteobacteria</taxon>
        <taxon>Burkholderiales</taxon>
        <taxon>Burkholderiaceae</taxon>
        <taxon>Paraburkholderia</taxon>
    </lineage>
</organism>
<gene>
    <name evidence="5" type="ORF">SAMN06265784_105176</name>
</gene>
<dbReference type="STRING" id="1515439.SAMN06265784_105176"/>
<dbReference type="RefSeq" id="WP_085485138.1">
    <property type="nucleotide sequence ID" value="NZ_FXAT01000005.1"/>
</dbReference>
<dbReference type="Proteomes" id="UP000193228">
    <property type="component" value="Unassembled WGS sequence"/>
</dbReference>
<dbReference type="InterPro" id="IPR006913">
    <property type="entry name" value="CENP-V/GFA"/>
</dbReference>
<accession>A0A1X7L7R6</accession>
<dbReference type="PANTHER" id="PTHR28620:SF1">
    <property type="entry name" value="CENP-V_GFA DOMAIN-CONTAINING PROTEIN"/>
    <property type="match status" value="1"/>
</dbReference>
<evidence type="ECO:0000256" key="1">
    <source>
        <dbReference type="ARBA" id="ARBA00005495"/>
    </source>
</evidence>
<dbReference type="AlphaFoldDB" id="A0A1X7L7R6"/>
<protein>
    <submittedName>
        <fullName evidence="5">Uncharacterized conserved protein</fullName>
    </submittedName>
</protein>
<dbReference type="GO" id="GO:0016846">
    <property type="term" value="F:carbon-sulfur lyase activity"/>
    <property type="evidence" value="ECO:0007669"/>
    <property type="project" value="InterPro"/>
</dbReference>
<feature type="domain" description="CENP-V/GFA" evidence="4">
    <location>
        <begin position="4"/>
        <end position="114"/>
    </location>
</feature>
<dbReference type="PANTHER" id="PTHR28620">
    <property type="entry name" value="CENTROMERE PROTEIN V"/>
    <property type="match status" value="1"/>
</dbReference>
<dbReference type="PROSITE" id="PS51891">
    <property type="entry name" value="CENP_V_GFA"/>
    <property type="match status" value="1"/>
</dbReference>
<evidence type="ECO:0000313" key="6">
    <source>
        <dbReference type="Proteomes" id="UP000193228"/>
    </source>
</evidence>
<comment type="similarity">
    <text evidence="1">Belongs to the Gfa family.</text>
</comment>
<name>A0A1X7L7R6_9BURK</name>
<dbReference type="InterPro" id="IPR052355">
    <property type="entry name" value="CENP-V-like"/>
</dbReference>
<dbReference type="Pfam" id="PF04828">
    <property type="entry name" value="GFA"/>
    <property type="match status" value="1"/>
</dbReference>
<dbReference type="InterPro" id="IPR011057">
    <property type="entry name" value="Mss4-like_sf"/>
</dbReference>
<proteinExistence type="inferred from homology"/>
<evidence type="ECO:0000259" key="4">
    <source>
        <dbReference type="PROSITE" id="PS51891"/>
    </source>
</evidence>
<reference evidence="6" key="1">
    <citation type="submission" date="2017-04" db="EMBL/GenBank/DDBJ databases">
        <authorList>
            <person name="Varghese N."/>
            <person name="Submissions S."/>
        </authorList>
    </citation>
    <scope>NUCLEOTIDE SEQUENCE [LARGE SCALE GENOMIC DNA]</scope>
    <source>
        <strain evidence="6">LMG 29540</strain>
    </source>
</reference>
<sequence>MQRYLASCHCGNVKFAFCTQVDELVMCNCSLCTRRNAMMLTVRRDALQILSGEDSLTLYQWNTHAARHYFCTRCGVYTFHQRRIDPEVYGVNAFCVEGLDVAALPVRKMDGRSR</sequence>
<dbReference type="Gene3D" id="2.170.150.70">
    <property type="match status" value="1"/>
</dbReference>
<evidence type="ECO:0000256" key="3">
    <source>
        <dbReference type="ARBA" id="ARBA00022833"/>
    </source>
</evidence>